<comment type="cofactor">
    <cofactor evidence="1">
        <name>Ca(2+)</name>
        <dbReference type="ChEBI" id="CHEBI:29108"/>
    </cofactor>
</comment>
<comment type="subcellular location">
    <subcellularLocation>
        <location evidence="2">Secreted</location>
    </subcellularLocation>
</comment>
<evidence type="ECO:0000256" key="1">
    <source>
        <dbReference type="ARBA" id="ARBA00001913"/>
    </source>
</evidence>
<sequence>MIENATGGSGDDAIVGNAADNVMTGGAGADTFIFVEGQAGYDVITDYERGVDRLDVSDYGALNVLRNLEVDQTLDGLELSFFDQTILLEGFGLAQTSAMDYA</sequence>
<feature type="domain" description="Peptidase M10 serralysin C-terminal" evidence="5">
    <location>
        <begin position="1"/>
        <end position="62"/>
    </location>
</feature>
<keyword evidence="3" id="KW-0964">Secreted</keyword>
<dbReference type="Proteomes" id="UP000186684">
    <property type="component" value="Unassembled WGS sequence"/>
</dbReference>
<proteinExistence type="predicted"/>
<reference evidence="7" key="1">
    <citation type="submission" date="2017-01" db="EMBL/GenBank/DDBJ databases">
        <authorList>
            <person name="Varghese N."/>
            <person name="Submissions S."/>
        </authorList>
    </citation>
    <scope>NUCLEOTIDE SEQUENCE [LARGE SCALE GENOMIC DNA]</scope>
    <source>
        <strain evidence="7">DSM 29430</strain>
    </source>
</reference>
<dbReference type="SUPFAM" id="SSF51120">
    <property type="entry name" value="beta-Roll"/>
    <property type="match status" value="1"/>
</dbReference>
<dbReference type="STRING" id="633194.SAMN05421759_11632"/>
<evidence type="ECO:0000256" key="2">
    <source>
        <dbReference type="ARBA" id="ARBA00004613"/>
    </source>
</evidence>
<evidence type="ECO:0000256" key="4">
    <source>
        <dbReference type="ARBA" id="ARBA00022737"/>
    </source>
</evidence>
<protein>
    <submittedName>
        <fullName evidence="6">Serralysin</fullName>
    </submittedName>
</protein>
<dbReference type="GO" id="GO:0005615">
    <property type="term" value="C:extracellular space"/>
    <property type="evidence" value="ECO:0007669"/>
    <property type="project" value="InterPro"/>
</dbReference>
<dbReference type="Pfam" id="PF00353">
    <property type="entry name" value="HemolysinCabind"/>
    <property type="match status" value="1"/>
</dbReference>
<dbReference type="EMBL" id="FTOQ01000016">
    <property type="protein sequence ID" value="SIT10522.1"/>
    <property type="molecule type" value="Genomic_DNA"/>
</dbReference>
<accession>A0A1N7PIW0</accession>
<evidence type="ECO:0000256" key="3">
    <source>
        <dbReference type="ARBA" id="ARBA00022525"/>
    </source>
</evidence>
<dbReference type="GO" id="GO:0005509">
    <property type="term" value="F:calcium ion binding"/>
    <property type="evidence" value="ECO:0007669"/>
    <property type="project" value="InterPro"/>
</dbReference>
<keyword evidence="7" id="KW-1185">Reference proteome</keyword>
<organism evidence="6 7">
    <name type="scientific">Roseivivax lentus</name>
    <dbReference type="NCBI Taxonomy" id="633194"/>
    <lineage>
        <taxon>Bacteria</taxon>
        <taxon>Pseudomonadati</taxon>
        <taxon>Pseudomonadota</taxon>
        <taxon>Alphaproteobacteria</taxon>
        <taxon>Rhodobacterales</taxon>
        <taxon>Roseobacteraceae</taxon>
        <taxon>Roseivivax</taxon>
    </lineage>
</organism>
<dbReference type="Gene3D" id="2.150.10.10">
    <property type="entry name" value="Serralysin-like metalloprotease, C-terminal"/>
    <property type="match status" value="1"/>
</dbReference>
<dbReference type="AlphaFoldDB" id="A0A1N7PIW0"/>
<keyword evidence="4" id="KW-0677">Repeat</keyword>
<dbReference type="InterPro" id="IPR011049">
    <property type="entry name" value="Serralysin-like_metalloprot_C"/>
</dbReference>
<evidence type="ECO:0000259" key="5">
    <source>
        <dbReference type="Pfam" id="PF08548"/>
    </source>
</evidence>
<dbReference type="Pfam" id="PF08548">
    <property type="entry name" value="Peptidase_M10_C"/>
    <property type="match status" value="1"/>
</dbReference>
<evidence type="ECO:0000313" key="7">
    <source>
        <dbReference type="Proteomes" id="UP000186684"/>
    </source>
</evidence>
<evidence type="ECO:0000313" key="6">
    <source>
        <dbReference type="EMBL" id="SIT10522.1"/>
    </source>
</evidence>
<dbReference type="InterPro" id="IPR013858">
    <property type="entry name" value="Peptidase_M10B_C"/>
</dbReference>
<gene>
    <name evidence="6" type="ORF">SAMN05421759_11632</name>
</gene>
<dbReference type="InterPro" id="IPR001343">
    <property type="entry name" value="Hemolysn_Ca-bd"/>
</dbReference>
<name>A0A1N7PIW0_9RHOB</name>